<accession>A0AAD6Z323</accession>
<evidence type="ECO:0000313" key="2">
    <source>
        <dbReference type="EMBL" id="KAJ7305681.1"/>
    </source>
</evidence>
<gene>
    <name evidence="2" type="ORF">DFH08DRAFT_824982</name>
</gene>
<dbReference type="AlphaFoldDB" id="A0AAD6Z323"/>
<proteinExistence type="predicted"/>
<feature type="compositionally biased region" description="Basic and acidic residues" evidence="1">
    <location>
        <begin position="595"/>
        <end position="610"/>
    </location>
</feature>
<organism evidence="2 3">
    <name type="scientific">Mycena albidolilacea</name>
    <dbReference type="NCBI Taxonomy" id="1033008"/>
    <lineage>
        <taxon>Eukaryota</taxon>
        <taxon>Fungi</taxon>
        <taxon>Dikarya</taxon>
        <taxon>Basidiomycota</taxon>
        <taxon>Agaricomycotina</taxon>
        <taxon>Agaricomycetes</taxon>
        <taxon>Agaricomycetidae</taxon>
        <taxon>Agaricales</taxon>
        <taxon>Marasmiineae</taxon>
        <taxon>Mycenaceae</taxon>
        <taxon>Mycena</taxon>
    </lineage>
</organism>
<feature type="region of interest" description="Disordered" evidence="1">
    <location>
        <begin position="581"/>
        <end position="659"/>
    </location>
</feature>
<comment type="caution">
    <text evidence="2">The sequence shown here is derived from an EMBL/GenBank/DDBJ whole genome shotgun (WGS) entry which is preliminary data.</text>
</comment>
<evidence type="ECO:0000256" key="1">
    <source>
        <dbReference type="SAM" id="MobiDB-lite"/>
    </source>
</evidence>
<protein>
    <submittedName>
        <fullName evidence="2">Uncharacterized protein</fullName>
    </submittedName>
</protein>
<evidence type="ECO:0000313" key="3">
    <source>
        <dbReference type="Proteomes" id="UP001218218"/>
    </source>
</evidence>
<dbReference type="EMBL" id="JARIHO010000095">
    <property type="protein sequence ID" value="KAJ7305681.1"/>
    <property type="molecule type" value="Genomic_DNA"/>
</dbReference>
<dbReference type="Proteomes" id="UP001218218">
    <property type="component" value="Unassembled WGS sequence"/>
</dbReference>
<name>A0AAD6Z323_9AGAR</name>
<sequence>MKAKSSCPSCSRQSSATEWGLFLQDLLEVEAGKTWRGELNNDTVYDLPMRNRQAKWSDSNDKEERRRERRKGRERMEGLVAVGREVACARTKWLVLGVGVDFGGITRPHPAEWLASHFVGLASCSAKSGLRVLYMIWASGVFFFVVQDSASFLWVSQGLIPQKTVRKTWRGQAILPDGINLGGAWLALGNIEIPPREQLVCLVPFNSTPRPPPAEWRAQAILPDGIKLGERWLALEKIGIPPSHSAAKWLVSGVSTELDHWDALFHSISTPGLRPAQWRAQAILPDGINLGGGVAYKEFTAAYQFISLSTEYEFRWFECTDGTVYQSEHSILPPEILRTFRRGRKFCEEIDEIDFFPAQVGKVRMPFYLFPDHPDHNNPQLAHIFDAVISPATKILVTFNPAHPVISNFNQHFRGKRTIERRRAAGDWMRTLNLVPTPELAAVLQPSLMILLGHQALAHLHEPECQERVLWVGSALLQTLAVQHELGEPLNLNGDILEDLITGRVILYLSDGPAALETMFGAISWPDVKSGALAGRMEGFKRTHTFYDPNLRLPTLRRDDPSIFVPTAAIPVRLKRKADGNIEEDKKPVKRAKRSKETNKIEGATREVTGKRKAVGNIEAEKKPAKRGRGSKEAKRTEGTDGEVRREVWTKRLRNRAAK</sequence>
<keyword evidence="3" id="KW-1185">Reference proteome</keyword>
<reference evidence="2" key="1">
    <citation type="submission" date="2023-03" db="EMBL/GenBank/DDBJ databases">
        <title>Massive genome expansion in bonnet fungi (Mycena s.s.) driven by repeated elements and novel gene families across ecological guilds.</title>
        <authorList>
            <consortium name="Lawrence Berkeley National Laboratory"/>
            <person name="Harder C.B."/>
            <person name="Miyauchi S."/>
            <person name="Viragh M."/>
            <person name="Kuo A."/>
            <person name="Thoen E."/>
            <person name="Andreopoulos B."/>
            <person name="Lu D."/>
            <person name="Skrede I."/>
            <person name="Drula E."/>
            <person name="Henrissat B."/>
            <person name="Morin E."/>
            <person name="Kohler A."/>
            <person name="Barry K."/>
            <person name="LaButti K."/>
            <person name="Morin E."/>
            <person name="Salamov A."/>
            <person name="Lipzen A."/>
            <person name="Mereny Z."/>
            <person name="Hegedus B."/>
            <person name="Baldrian P."/>
            <person name="Stursova M."/>
            <person name="Weitz H."/>
            <person name="Taylor A."/>
            <person name="Grigoriev I.V."/>
            <person name="Nagy L.G."/>
            <person name="Martin F."/>
            <person name="Kauserud H."/>
        </authorList>
    </citation>
    <scope>NUCLEOTIDE SEQUENCE</scope>
    <source>
        <strain evidence="2">CBHHK002</strain>
    </source>
</reference>
<feature type="compositionally biased region" description="Basic and acidic residues" evidence="1">
    <location>
        <begin position="630"/>
        <end position="650"/>
    </location>
</feature>